<reference evidence="2 3" key="1">
    <citation type="journal article" date="2021" name="Elife">
        <title>Chloroplast acquisition without the gene transfer in kleptoplastic sea slugs, Plakobranchus ocellatus.</title>
        <authorList>
            <person name="Maeda T."/>
            <person name="Takahashi S."/>
            <person name="Yoshida T."/>
            <person name="Shimamura S."/>
            <person name="Takaki Y."/>
            <person name="Nagai Y."/>
            <person name="Toyoda A."/>
            <person name="Suzuki Y."/>
            <person name="Arimoto A."/>
            <person name="Ishii H."/>
            <person name="Satoh N."/>
            <person name="Nishiyama T."/>
            <person name="Hasebe M."/>
            <person name="Maruyama T."/>
            <person name="Minagawa J."/>
            <person name="Obokata J."/>
            <person name="Shigenobu S."/>
        </authorList>
    </citation>
    <scope>NUCLEOTIDE SEQUENCE [LARGE SCALE GENOMIC DNA]</scope>
</reference>
<dbReference type="Proteomes" id="UP000762676">
    <property type="component" value="Unassembled WGS sequence"/>
</dbReference>
<comment type="caution">
    <text evidence="2">The sequence shown here is derived from an EMBL/GenBank/DDBJ whole genome shotgun (WGS) entry which is preliminary data.</text>
</comment>
<evidence type="ECO:0000256" key="1">
    <source>
        <dbReference type="SAM" id="MobiDB-lite"/>
    </source>
</evidence>
<sequence>MITCWRHWAHNMPTPHICNIWHPPGADIGWSTTTTPQAPPSGTVRLGTPTLRPQTSDGHSTAAQRVTRQLLNVPMASQLGEQNLEDPSTSNPPRVQR</sequence>
<keyword evidence="3" id="KW-1185">Reference proteome</keyword>
<evidence type="ECO:0000313" key="3">
    <source>
        <dbReference type="Proteomes" id="UP000762676"/>
    </source>
</evidence>
<name>A0AAV4J6N3_9GAST</name>
<accession>A0AAV4J6N3</accession>
<organism evidence="2 3">
    <name type="scientific">Elysia marginata</name>
    <dbReference type="NCBI Taxonomy" id="1093978"/>
    <lineage>
        <taxon>Eukaryota</taxon>
        <taxon>Metazoa</taxon>
        <taxon>Spiralia</taxon>
        <taxon>Lophotrochozoa</taxon>
        <taxon>Mollusca</taxon>
        <taxon>Gastropoda</taxon>
        <taxon>Heterobranchia</taxon>
        <taxon>Euthyneura</taxon>
        <taxon>Panpulmonata</taxon>
        <taxon>Sacoglossa</taxon>
        <taxon>Placobranchoidea</taxon>
        <taxon>Plakobranchidae</taxon>
        <taxon>Elysia</taxon>
    </lineage>
</organism>
<proteinExistence type="predicted"/>
<feature type="compositionally biased region" description="Polar residues" evidence="1">
    <location>
        <begin position="51"/>
        <end position="70"/>
    </location>
</feature>
<dbReference type="AlphaFoldDB" id="A0AAV4J6N3"/>
<feature type="compositionally biased region" description="Polar residues" evidence="1">
    <location>
        <begin position="79"/>
        <end position="97"/>
    </location>
</feature>
<dbReference type="EMBL" id="BMAT01006665">
    <property type="protein sequence ID" value="GFS17510.1"/>
    <property type="molecule type" value="Genomic_DNA"/>
</dbReference>
<gene>
    <name evidence="2" type="ORF">ElyMa_003240800</name>
</gene>
<evidence type="ECO:0000313" key="2">
    <source>
        <dbReference type="EMBL" id="GFS17510.1"/>
    </source>
</evidence>
<feature type="region of interest" description="Disordered" evidence="1">
    <location>
        <begin position="29"/>
        <end position="97"/>
    </location>
</feature>
<protein>
    <submittedName>
        <fullName evidence="2">Uncharacterized protein</fullName>
    </submittedName>
</protein>